<dbReference type="NCBIfam" id="TIGR04088">
    <property type="entry name" value="cognate_SipW"/>
    <property type="match status" value="1"/>
</dbReference>
<evidence type="ECO:0000313" key="3">
    <source>
        <dbReference type="Proteomes" id="UP000245720"/>
    </source>
</evidence>
<comment type="caution">
    <text evidence="2">The sequence shown here is derived from an EMBL/GenBank/DDBJ whole genome shotgun (WGS) entry which is preliminary data.</text>
</comment>
<dbReference type="OrthoDB" id="3183968at2"/>
<name>A0A315Y6A8_RUMFL</name>
<sequence length="202" mass="23475">MKLRIKKIKKKYIVLVLSAVLIAVTAFTLAYFTSSDEVTNRFMGVYPPEEKPVADITVTEIFEPPTEKSDEPFQKSVQIENNGNIDCYIRVRLEFSSSEVRDISWLSNDDEKDNEDAYINASEYRYSSLPDGWEYREEDGFYYYTEAVAPSDRTASLIKWVKTVFPDDDSVDTDEYDIYVYSEAVPADDEDGERMTYEEAWR</sequence>
<keyword evidence="1" id="KW-0472">Membrane</keyword>
<keyword evidence="1" id="KW-1133">Transmembrane helix</keyword>
<dbReference type="RefSeq" id="WP_109725301.1">
    <property type="nucleotide sequence ID" value="NZ_QGDI01000001.1"/>
</dbReference>
<dbReference type="Proteomes" id="UP000245720">
    <property type="component" value="Unassembled WGS sequence"/>
</dbReference>
<dbReference type="EMBL" id="QGDI01000001">
    <property type="protein sequence ID" value="PWJ15518.1"/>
    <property type="molecule type" value="Genomic_DNA"/>
</dbReference>
<proteinExistence type="predicted"/>
<keyword evidence="1" id="KW-0812">Transmembrane</keyword>
<accession>A0A315Y6A8</accession>
<dbReference type="AlphaFoldDB" id="A0A315Y6A8"/>
<evidence type="ECO:0000256" key="1">
    <source>
        <dbReference type="SAM" id="Phobius"/>
    </source>
</evidence>
<feature type="transmembrane region" description="Helical" evidence="1">
    <location>
        <begin position="12"/>
        <end position="32"/>
    </location>
</feature>
<reference evidence="2 3" key="1">
    <citation type="submission" date="2018-05" db="EMBL/GenBank/DDBJ databases">
        <title>The Hungate 1000. A catalogue of reference genomes from the rumen microbiome.</title>
        <authorList>
            <person name="Kelly W."/>
        </authorList>
    </citation>
    <scope>NUCLEOTIDE SEQUENCE [LARGE SCALE GENOMIC DNA]</scope>
    <source>
        <strain evidence="2 3">SAb67</strain>
    </source>
</reference>
<organism evidence="2 3">
    <name type="scientific">Ruminococcus flavefaciens</name>
    <dbReference type="NCBI Taxonomy" id="1265"/>
    <lineage>
        <taxon>Bacteria</taxon>
        <taxon>Bacillati</taxon>
        <taxon>Bacillota</taxon>
        <taxon>Clostridia</taxon>
        <taxon>Eubacteriales</taxon>
        <taxon>Oscillospiraceae</taxon>
        <taxon>Ruminococcus</taxon>
    </lineage>
</organism>
<dbReference type="InterPro" id="IPR023833">
    <property type="entry name" value="Signal_pept_SipW-depend-type"/>
</dbReference>
<evidence type="ECO:0000313" key="2">
    <source>
        <dbReference type="EMBL" id="PWJ15518.1"/>
    </source>
</evidence>
<protein>
    <submittedName>
        <fullName evidence="2">Alternate signal-mediated exported protein</fullName>
    </submittedName>
</protein>
<gene>
    <name evidence="2" type="ORF">IE37_00419</name>
</gene>